<proteinExistence type="predicted"/>
<dbReference type="AlphaFoldDB" id="A0A835L8X3"/>
<comment type="caution">
    <text evidence="3">The sequence shown here is derived from an EMBL/GenBank/DDBJ whole genome shotgun (WGS) entry which is preliminary data.</text>
</comment>
<sequence>GGVIGGICLLAFLLSKGRAEETNGFNEYKFETPSDLKSVCKDNDRRSGLVSHSGPRSFGDS</sequence>
<evidence type="ECO:0000256" key="2">
    <source>
        <dbReference type="SAM" id="SignalP"/>
    </source>
</evidence>
<keyword evidence="4" id="KW-1185">Reference proteome</keyword>
<feature type="region of interest" description="Disordered" evidence="1">
    <location>
        <begin position="41"/>
        <end position="61"/>
    </location>
</feature>
<evidence type="ECO:0000313" key="4">
    <source>
        <dbReference type="Proteomes" id="UP000648187"/>
    </source>
</evidence>
<dbReference type="Proteomes" id="UP000648187">
    <property type="component" value="Unassembled WGS sequence"/>
</dbReference>
<keyword evidence="2" id="KW-0732">Signal</keyword>
<organism evidence="3 4">
    <name type="scientific">Spodoptera exigua</name>
    <name type="common">Beet armyworm</name>
    <name type="synonym">Noctua fulgens</name>
    <dbReference type="NCBI Taxonomy" id="7107"/>
    <lineage>
        <taxon>Eukaryota</taxon>
        <taxon>Metazoa</taxon>
        <taxon>Ecdysozoa</taxon>
        <taxon>Arthropoda</taxon>
        <taxon>Hexapoda</taxon>
        <taxon>Insecta</taxon>
        <taxon>Pterygota</taxon>
        <taxon>Neoptera</taxon>
        <taxon>Endopterygota</taxon>
        <taxon>Lepidoptera</taxon>
        <taxon>Glossata</taxon>
        <taxon>Ditrysia</taxon>
        <taxon>Noctuoidea</taxon>
        <taxon>Noctuidae</taxon>
        <taxon>Amphipyrinae</taxon>
        <taxon>Spodoptera</taxon>
    </lineage>
</organism>
<accession>A0A835L8X3</accession>
<dbReference type="EMBL" id="JACKWZ010000126">
    <property type="protein sequence ID" value="KAF9414735.1"/>
    <property type="molecule type" value="Genomic_DNA"/>
</dbReference>
<protein>
    <submittedName>
        <fullName evidence="3">Uncharacterized protein</fullName>
    </submittedName>
</protein>
<evidence type="ECO:0000256" key="1">
    <source>
        <dbReference type="SAM" id="MobiDB-lite"/>
    </source>
</evidence>
<gene>
    <name evidence="3" type="ORF">HW555_007431</name>
</gene>
<evidence type="ECO:0000313" key="3">
    <source>
        <dbReference type="EMBL" id="KAF9414735.1"/>
    </source>
</evidence>
<reference evidence="3" key="1">
    <citation type="submission" date="2020-08" db="EMBL/GenBank/DDBJ databases">
        <title>Spodoptera exigua strain:BAW_Kor-Di-RS1 Genome sequencing and assembly.</title>
        <authorList>
            <person name="Kim J."/>
            <person name="Nam H.Y."/>
            <person name="Kwon M."/>
            <person name="Choi J.H."/>
            <person name="Cho S.R."/>
            <person name="Kim G.-H."/>
        </authorList>
    </citation>
    <scope>NUCLEOTIDE SEQUENCE</scope>
    <source>
        <strain evidence="3">BAW_Kor-Di-RS1</strain>
        <tissue evidence="3">Whole-body</tissue>
    </source>
</reference>
<feature type="non-terminal residue" evidence="3">
    <location>
        <position position="61"/>
    </location>
</feature>
<name>A0A835L8X3_SPOEX</name>
<feature type="chain" id="PRO_5032624208" evidence="2">
    <location>
        <begin position="20"/>
        <end position="61"/>
    </location>
</feature>
<feature type="signal peptide" evidence="2">
    <location>
        <begin position="1"/>
        <end position="19"/>
    </location>
</feature>